<dbReference type="InterPro" id="IPR021598">
    <property type="entry name" value="DUF3221"/>
</dbReference>
<dbReference type="AlphaFoldDB" id="A0A3E0JY22"/>
<accession>A0A3E0JY22</accession>
<dbReference type="EMBL" id="QEWE01000037">
    <property type="protein sequence ID" value="REJ24743.1"/>
    <property type="molecule type" value="Genomic_DNA"/>
</dbReference>
<dbReference type="Proteomes" id="UP000257014">
    <property type="component" value="Unassembled WGS sequence"/>
</dbReference>
<dbReference type="InterPro" id="IPR012340">
    <property type="entry name" value="NA-bd_OB-fold"/>
</dbReference>
<evidence type="ECO:0008006" key="3">
    <source>
        <dbReference type="Google" id="ProtNLM"/>
    </source>
</evidence>
<sequence length="55" mass="6245">MVGKYIANVIFLKTDDPSLLDHIKSGQRVRVGIYRLLESAPPRGFVKYIEPVSEQ</sequence>
<evidence type="ECO:0000313" key="2">
    <source>
        <dbReference type="Proteomes" id="UP000257014"/>
    </source>
</evidence>
<gene>
    <name evidence="1" type="ORF">C6P37_15715</name>
</gene>
<reference evidence="1 2" key="1">
    <citation type="submission" date="2018-03" db="EMBL/GenBank/DDBJ databases">
        <authorList>
            <person name="Keele B.F."/>
        </authorList>
    </citation>
    <scope>NUCLEOTIDE SEQUENCE [LARGE SCALE GENOMIC DNA]</scope>
    <source>
        <strain evidence="1">ZCTH4_d</strain>
    </source>
</reference>
<name>A0A3E0JY22_9BACI</name>
<protein>
    <recommendedName>
        <fullName evidence="3">DUF3221 domain-containing protein</fullName>
    </recommendedName>
</protein>
<proteinExistence type="predicted"/>
<dbReference type="Gene3D" id="2.40.50.140">
    <property type="entry name" value="Nucleic acid-binding proteins"/>
    <property type="match status" value="1"/>
</dbReference>
<comment type="caution">
    <text evidence="1">The sequence shown here is derived from an EMBL/GenBank/DDBJ whole genome shotgun (WGS) entry which is preliminary data.</text>
</comment>
<organism evidence="1 2">
    <name type="scientific">Caldibacillus debilis</name>
    <dbReference type="NCBI Taxonomy" id="301148"/>
    <lineage>
        <taxon>Bacteria</taxon>
        <taxon>Bacillati</taxon>
        <taxon>Bacillota</taxon>
        <taxon>Bacilli</taxon>
        <taxon>Bacillales</taxon>
        <taxon>Bacillaceae</taxon>
        <taxon>Caldibacillus</taxon>
    </lineage>
</organism>
<dbReference type="RefSeq" id="WP_416246413.1">
    <property type="nucleotide sequence ID" value="NZ_JBAIZG010000021.1"/>
</dbReference>
<dbReference type="Pfam" id="PF11518">
    <property type="entry name" value="DUF3221"/>
    <property type="match status" value="1"/>
</dbReference>
<evidence type="ECO:0000313" key="1">
    <source>
        <dbReference type="EMBL" id="REJ24743.1"/>
    </source>
</evidence>